<dbReference type="InterPro" id="IPR000374">
    <property type="entry name" value="PC_trans"/>
</dbReference>
<evidence type="ECO:0000256" key="10">
    <source>
        <dbReference type="ARBA" id="ARBA00022679"/>
    </source>
</evidence>
<comment type="similarity">
    <text evidence="5 18">Belongs to the CDS family.</text>
</comment>
<evidence type="ECO:0000256" key="4">
    <source>
        <dbReference type="ARBA" id="ARBA00005189"/>
    </source>
</evidence>
<evidence type="ECO:0000256" key="13">
    <source>
        <dbReference type="ARBA" id="ARBA00022989"/>
    </source>
</evidence>
<evidence type="ECO:0000256" key="15">
    <source>
        <dbReference type="ARBA" id="ARBA00023136"/>
    </source>
</evidence>
<evidence type="ECO:0000256" key="17">
    <source>
        <dbReference type="ARBA" id="ARBA00023264"/>
    </source>
</evidence>
<reference evidence="20 21" key="1">
    <citation type="submission" date="2017-08" db="EMBL/GenBank/DDBJ databases">
        <authorList>
            <person name="de Groot N.N."/>
        </authorList>
    </citation>
    <scope>NUCLEOTIDE SEQUENCE [LARGE SCALE GENOMIC DNA]</scope>
    <source>
        <strain evidence="20 21">USBA 352</strain>
    </source>
</reference>
<evidence type="ECO:0000256" key="7">
    <source>
        <dbReference type="ARBA" id="ARBA00019373"/>
    </source>
</evidence>
<feature type="transmembrane region" description="Helical" evidence="19">
    <location>
        <begin position="140"/>
        <end position="161"/>
    </location>
</feature>
<protein>
    <recommendedName>
        <fullName evidence="7 18">Phosphatidate cytidylyltransferase</fullName>
        <ecNumber evidence="6 18">2.7.7.41</ecNumber>
    </recommendedName>
</protein>
<gene>
    <name evidence="20" type="ORF">SAMN05421512_10467</name>
</gene>
<evidence type="ECO:0000256" key="12">
    <source>
        <dbReference type="ARBA" id="ARBA00022695"/>
    </source>
</evidence>
<name>A0A285SCD4_9HYPH</name>
<feature type="transmembrane region" description="Helical" evidence="19">
    <location>
        <begin position="20"/>
        <end position="53"/>
    </location>
</feature>
<sequence>MTGGAAGGGRPRATELKLRVVSALLLAPAVLAITWLGGWFFAAGAALCSAILLQEWTVIVQARREAAAIVVSGLGIAVMLVAAALGLVPLALGLAFSFAALLWVWGQVSRKPAIGWMGTGVLYAGLTGVALIAFRLGAEGFVMILFLFAVVWATDILAYFVGRRVGGPKLWPRVSPKKTWSGALGGLAASLLVGAVMGALVGRVPVSLWIVSAGILSVFSQAGDLLESALKRRFGVKDSGHIIPGHGGVMDRVDGLTGGGILGYLVAAVLAGSLVDPVGAVIALQGY</sequence>
<evidence type="ECO:0000313" key="21">
    <source>
        <dbReference type="Proteomes" id="UP000219331"/>
    </source>
</evidence>
<dbReference type="RefSeq" id="WP_097174527.1">
    <property type="nucleotide sequence ID" value="NZ_OBML01000004.1"/>
</dbReference>
<evidence type="ECO:0000256" key="1">
    <source>
        <dbReference type="ARBA" id="ARBA00001698"/>
    </source>
</evidence>
<evidence type="ECO:0000256" key="16">
    <source>
        <dbReference type="ARBA" id="ARBA00023209"/>
    </source>
</evidence>
<dbReference type="Proteomes" id="UP000219331">
    <property type="component" value="Unassembled WGS sequence"/>
</dbReference>
<comment type="catalytic activity">
    <reaction evidence="1 18">
        <text>a 1,2-diacyl-sn-glycero-3-phosphate + CTP + H(+) = a CDP-1,2-diacyl-sn-glycerol + diphosphate</text>
        <dbReference type="Rhea" id="RHEA:16229"/>
        <dbReference type="ChEBI" id="CHEBI:15378"/>
        <dbReference type="ChEBI" id="CHEBI:33019"/>
        <dbReference type="ChEBI" id="CHEBI:37563"/>
        <dbReference type="ChEBI" id="CHEBI:58332"/>
        <dbReference type="ChEBI" id="CHEBI:58608"/>
        <dbReference type="EC" id="2.7.7.41"/>
    </reaction>
</comment>
<dbReference type="UniPathway" id="UPA00557">
    <property type="reaction ID" value="UER00614"/>
</dbReference>
<feature type="transmembrane region" description="Helical" evidence="19">
    <location>
        <begin position="90"/>
        <end position="106"/>
    </location>
</feature>
<comment type="pathway">
    <text evidence="3 18">Phospholipid metabolism; CDP-diacylglycerol biosynthesis; CDP-diacylglycerol from sn-glycerol 3-phosphate: step 3/3.</text>
</comment>
<feature type="transmembrane region" description="Helical" evidence="19">
    <location>
        <begin position="65"/>
        <end position="84"/>
    </location>
</feature>
<dbReference type="GO" id="GO:0005886">
    <property type="term" value="C:plasma membrane"/>
    <property type="evidence" value="ECO:0007669"/>
    <property type="project" value="UniProtKB-SubCell"/>
</dbReference>
<keyword evidence="14" id="KW-0443">Lipid metabolism</keyword>
<keyword evidence="15 19" id="KW-0472">Membrane</keyword>
<proteinExistence type="inferred from homology"/>
<accession>A0A285SCD4</accession>
<feature type="transmembrane region" description="Helical" evidence="19">
    <location>
        <begin position="182"/>
        <end position="200"/>
    </location>
</feature>
<feature type="transmembrane region" description="Helical" evidence="19">
    <location>
        <begin position="261"/>
        <end position="284"/>
    </location>
</feature>
<dbReference type="OrthoDB" id="9799199at2"/>
<keyword evidence="17" id="KW-1208">Phospholipid metabolism</keyword>
<evidence type="ECO:0000256" key="8">
    <source>
        <dbReference type="ARBA" id="ARBA00022475"/>
    </source>
</evidence>
<organism evidence="20 21">
    <name type="scientific">Stappia indica</name>
    <dbReference type="NCBI Taxonomy" id="538381"/>
    <lineage>
        <taxon>Bacteria</taxon>
        <taxon>Pseudomonadati</taxon>
        <taxon>Pseudomonadota</taxon>
        <taxon>Alphaproteobacteria</taxon>
        <taxon>Hyphomicrobiales</taxon>
        <taxon>Stappiaceae</taxon>
        <taxon>Stappia</taxon>
    </lineage>
</organism>
<evidence type="ECO:0000256" key="19">
    <source>
        <dbReference type="SAM" id="Phobius"/>
    </source>
</evidence>
<dbReference type="Pfam" id="PF01148">
    <property type="entry name" value="CTP_transf_1"/>
    <property type="match status" value="1"/>
</dbReference>
<evidence type="ECO:0000256" key="2">
    <source>
        <dbReference type="ARBA" id="ARBA00004651"/>
    </source>
</evidence>
<dbReference type="EMBL" id="OBML01000004">
    <property type="protein sequence ID" value="SOC03236.1"/>
    <property type="molecule type" value="Genomic_DNA"/>
</dbReference>
<evidence type="ECO:0000256" key="3">
    <source>
        <dbReference type="ARBA" id="ARBA00005119"/>
    </source>
</evidence>
<keyword evidence="8" id="KW-1003">Cell membrane</keyword>
<keyword evidence="13 19" id="KW-1133">Transmembrane helix</keyword>
<keyword evidence="9" id="KW-0444">Lipid biosynthesis</keyword>
<keyword evidence="21" id="KW-1185">Reference proteome</keyword>
<comment type="pathway">
    <text evidence="4">Lipid metabolism.</text>
</comment>
<keyword evidence="16" id="KW-0594">Phospholipid biosynthesis</keyword>
<keyword evidence="10 18" id="KW-0808">Transferase</keyword>
<dbReference type="GO" id="GO:0016024">
    <property type="term" value="P:CDP-diacylglycerol biosynthetic process"/>
    <property type="evidence" value="ECO:0007669"/>
    <property type="project" value="UniProtKB-UniPathway"/>
</dbReference>
<evidence type="ECO:0000256" key="11">
    <source>
        <dbReference type="ARBA" id="ARBA00022692"/>
    </source>
</evidence>
<dbReference type="PANTHER" id="PTHR46382">
    <property type="entry name" value="PHOSPHATIDATE CYTIDYLYLTRANSFERASE"/>
    <property type="match status" value="1"/>
</dbReference>
<evidence type="ECO:0000313" key="20">
    <source>
        <dbReference type="EMBL" id="SOC03236.1"/>
    </source>
</evidence>
<keyword evidence="11 18" id="KW-0812">Transmembrane</keyword>
<dbReference type="EC" id="2.7.7.41" evidence="6 18"/>
<evidence type="ECO:0000256" key="14">
    <source>
        <dbReference type="ARBA" id="ARBA00023098"/>
    </source>
</evidence>
<dbReference type="PANTHER" id="PTHR46382:SF1">
    <property type="entry name" value="PHOSPHATIDATE CYTIDYLYLTRANSFERASE"/>
    <property type="match status" value="1"/>
</dbReference>
<evidence type="ECO:0000256" key="18">
    <source>
        <dbReference type="RuleBase" id="RU003938"/>
    </source>
</evidence>
<evidence type="ECO:0000256" key="5">
    <source>
        <dbReference type="ARBA" id="ARBA00010185"/>
    </source>
</evidence>
<evidence type="ECO:0000256" key="9">
    <source>
        <dbReference type="ARBA" id="ARBA00022516"/>
    </source>
</evidence>
<comment type="subcellular location">
    <subcellularLocation>
        <location evidence="2">Cell membrane</location>
        <topology evidence="2">Multi-pass membrane protein</topology>
    </subcellularLocation>
</comment>
<dbReference type="AlphaFoldDB" id="A0A285SCD4"/>
<dbReference type="STRING" id="538381.GCA_001696535_00327"/>
<dbReference type="PROSITE" id="PS01315">
    <property type="entry name" value="CDS"/>
    <property type="match status" value="1"/>
</dbReference>
<evidence type="ECO:0000256" key="6">
    <source>
        <dbReference type="ARBA" id="ARBA00012487"/>
    </source>
</evidence>
<dbReference type="GO" id="GO:0004605">
    <property type="term" value="F:phosphatidate cytidylyltransferase activity"/>
    <property type="evidence" value="ECO:0007669"/>
    <property type="project" value="UniProtKB-EC"/>
</dbReference>
<keyword evidence="12 18" id="KW-0548">Nucleotidyltransferase</keyword>
<feature type="transmembrane region" description="Helical" evidence="19">
    <location>
        <begin position="113"/>
        <end position="134"/>
    </location>
</feature>